<dbReference type="EMBL" id="JAFBRM010000006">
    <property type="protein sequence ID" value="MBM1715481.1"/>
    <property type="molecule type" value="Genomic_DNA"/>
</dbReference>
<dbReference type="PROSITE" id="PS00455">
    <property type="entry name" value="AMP_BINDING"/>
    <property type="match status" value="1"/>
</dbReference>
<dbReference type="Proteomes" id="UP000732193">
    <property type="component" value="Unassembled WGS sequence"/>
</dbReference>
<dbReference type="InterPro" id="IPR042099">
    <property type="entry name" value="ANL_N_sf"/>
</dbReference>
<dbReference type="AlphaFoldDB" id="A0AAE2W0U1"/>
<sequence>MLEGHMAEGATSHNSVNETIGILLARNASNHGSNIAMREKERGIWKESTWREYSEDVLACAAGLEKIGVKPGKAVLILGDNRARLYGGMLAISLLGAYAMPAYPGATLDELQHFLGEADIVAAIAEDQEQVDKILEIRDAGASGIEHIIYDETRGLGFYEDDGLMSWDHLIEIGLHDLNEIPSRREELLHRAGPDDPAIFLHSSGTTGKPKGIVLSQKNVLTAAKNGHDAGAFGEDEDILAYLPMAWVGDYAITVAAALRYRFTVNVPERQETVVRDMREIAPTFYLAAPRSWDQMLTTIQVGMEDSTPLKKWLYHFFMDRAIAAETRKLNGKSGGALEPLGRLLGEALVFGPIKDQFGMSRLKSAFTGGEAIGEDTFVFYRALGIKLRQLYGQTEISAISAIQAPNEVRLHTVGTPAPGVEVKIDDSGQIMLRSNSVFSGYFNKPEASAEALQDGWLLTGDAGYLEDNGQLVVLGRVSEVMYTAGGERYVPNYIENRLKFSPYIKDAAVLGSGLDELTAMVCVDFEAVGHWAEVNGVPYVSYADLSQRDEVATLLREAFRRVNKAVTEPLQLKRFVSLPKEFDPDDGEITRTRKLRRKVVQERYADVIAALYDGSKEVYVSAQVAYETGEVGKVEKNLPIREV</sequence>
<evidence type="ECO:0000256" key="1">
    <source>
        <dbReference type="ARBA" id="ARBA00022598"/>
    </source>
</evidence>
<keyword evidence="1" id="KW-0436">Ligase</keyword>
<dbReference type="GO" id="GO:0016020">
    <property type="term" value="C:membrane"/>
    <property type="evidence" value="ECO:0007669"/>
    <property type="project" value="TreeGrafter"/>
</dbReference>
<dbReference type="InterPro" id="IPR020845">
    <property type="entry name" value="AMP-binding_CS"/>
</dbReference>
<protein>
    <submittedName>
        <fullName evidence="5">AMP-binding protein</fullName>
    </submittedName>
</protein>
<dbReference type="InterPro" id="IPR000873">
    <property type="entry name" value="AMP-dep_synth/lig_dom"/>
</dbReference>
<dbReference type="Pfam" id="PF00501">
    <property type="entry name" value="AMP-binding"/>
    <property type="match status" value="1"/>
</dbReference>
<proteinExistence type="predicted"/>
<keyword evidence="6" id="KW-1185">Reference proteome</keyword>
<keyword evidence="3" id="KW-0443">Lipid metabolism</keyword>
<reference evidence="5 6" key="1">
    <citation type="submission" date="2021-01" db="EMBL/GenBank/DDBJ databases">
        <title>Diatom-associated Roseobacters Show Island Model of Population Structure.</title>
        <authorList>
            <person name="Qu L."/>
            <person name="Feng X."/>
            <person name="Chen Y."/>
            <person name="Li L."/>
            <person name="Wang X."/>
            <person name="Hu Z."/>
            <person name="Wang H."/>
            <person name="Luo H."/>
        </authorList>
    </citation>
    <scope>NUCLEOTIDE SEQUENCE [LARGE SCALE GENOMIC DNA]</scope>
    <source>
        <strain evidence="5 6">TR60-84</strain>
    </source>
</reference>
<dbReference type="SUPFAM" id="SSF56801">
    <property type="entry name" value="Acetyl-CoA synthetase-like"/>
    <property type="match status" value="1"/>
</dbReference>
<feature type="domain" description="AMP-dependent synthetase/ligase" evidence="4">
    <location>
        <begin position="25"/>
        <end position="443"/>
    </location>
</feature>
<organism evidence="5 6">
    <name type="scientific">Sulfitobacter geojensis</name>
    <dbReference type="NCBI Taxonomy" id="1342299"/>
    <lineage>
        <taxon>Bacteria</taxon>
        <taxon>Pseudomonadati</taxon>
        <taxon>Pseudomonadota</taxon>
        <taxon>Alphaproteobacteria</taxon>
        <taxon>Rhodobacterales</taxon>
        <taxon>Roseobacteraceae</taxon>
        <taxon>Sulfitobacter</taxon>
    </lineage>
</organism>
<dbReference type="PANTHER" id="PTHR43272">
    <property type="entry name" value="LONG-CHAIN-FATTY-ACID--COA LIGASE"/>
    <property type="match status" value="1"/>
</dbReference>
<evidence type="ECO:0000313" key="6">
    <source>
        <dbReference type="Proteomes" id="UP000732193"/>
    </source>
</evidence>
<dbReference type="GO" id="GO:0004467">
    <property type="term" value="F:long-chain fatty acid-CoA ligase activity"/>
    <property type="evidence" value="ECO:0007669"/>
    <property type="project" value="TreeGrafter"/>
</dbReference>
<evidence type="ECO:0000256" key="3">
    <source>
        <dbReference type="ARBA" id="ARBA00023098"/>
    </source>
</evidence>
<name>A0AAE2W0U1_9RHOB</name>
<dbReference type="Pfam" id="PF23562">
    <property type="entry name" value="AMP-binding_C_3"/>
    <property type="match status" value="1"/>
</dbReference>
<accession>A0AAE2W0U1</accession>
<gene>
    <name evidence="5" type="ORF">JQV55_18075</name>
</gene>
<dbReference type="PANTHER" id="PTHR43272:SF32">
    <property type="entry name" value="AMP-DEPENDENT SYNTHETASE_LIGASE DOMAIN-CONTAINING PROTEIN"/>
    <property type="match status" value="1"/>
</dbReference>
<keyword evidence="2" id="KW-0276">Fatty acid metabolism</keyword>
<comment type="caution">
    <text evidence="5">The sequence shown here is derived from an EMBL/GenBank/DDBJ whole genome shotgun (WGS) entry which is preliminary data.</text>
</comment>
<evidence type="ECO:0000313" key="5">
    <source>
        <dbReference type="EMBL" id="MBM1715481.1"/>
    </source>
</evidence>
<dbReference type="Gene3D" id="3.40.50.12780">
    <property type="entry name" value="N-terminal domain of ligase-like"/>
    <property type="match status" value="1"/>
</dbReference>
<evidence type="ECO:0000256" key="2">
    <source>
        <dbReference type="ARBA" id="ARBA00022832"/>
    </source>
</evidence>
<evidence type="ECO:0000259" key="4">
    <source>
        <dbReference type="Pfam" id="PF00501"/>
    </source>
</evidence>